<feature type="region of interest" description="Disordered" evidence="1">
    <location>
        <begin position="229"/>
        <end position="249"/>
    </location>
</feature>
<reference evidence="2 3" key="1">
    <citation type="journal article" date="2021" name="Nat. Commun.">
        <title>Genetic determinants of endophytism in the Arabidopsis root mycobiome.</title>
        <authorList>
            <person name="Mesny F."/>
            <person name="Miyauchi S."/>
            <person name="Thiergart T."/>
            <person name="Pickel B."/>
            <person name="Atanasova L."/>
            <person name="Karlsson M."/>
            <person name="Huettel B."/>
            <person name="Barry K.W."/>
            <person name="Haridas S."/>
            <person name="Chen C."/>
            <person name="Bauer D."/>
            <person name="Andreopoulos W."/>
            <person name="Pangilinan J."/>
            <person name="LaButti K."/>
            <person name="Riley R."/>
            <person name="Lipzen A."/>
            <person name="Clum A."/>
            <person name="Drula E."/>
            <person name="Henrissat B."/>
            <person name="Kohler A."/>
            <person name="Grigoriev I.V."/>
            <person name="Martin F.M."/>
            <person name="Hacquard S."/>
        </authorList>
    </citation>
    <scope>NUCLEOTIDE SEQUENCE [LARGE SCALE GENOMIC DNA]</scope>
    <source>
        <strain evidence="2 3">MPI-CAGE-CH-0241</strain>
    </source>
</reference>
<keyword evidence="3" id="KW-1185">Reference proteome</keyword>
<accession>A0A9P8VW51</accession>
<evidence type="ECO:0000313" key="3">
    <source>
        <dbReference type="Proteomes" id="UP000777438"/>
    </source>
</evidence>
<dbReference type="Proteomes" id="UP000777438">
    <property type="component" value="Unassembled WGS sequence"/>
</dbReference>
<comment type="caution">
    <text evidence="2">The sequence shown here is derived from an EMBL/GenBank/DDBJ whole genome shotgun (WGS) entry which is preliminary data.</text>
</comment>
<organism evidence="2 3">
    <name type="scientific">Thelonectria olida</name>
    <dbReference type="NCBI Taxonomy" id="1576542"/>
    <lineage>
        <taxon>Eukaryota</taxon>
        <taxon>Fungi</taxon>
        <taxon>Dikarya</taxon>
        <taxon>Ascomycota</taxon>
        <taxon>Pezizomycotina</taxon>
        <taxon>Sordariomycetes</taxon>
        <taxon>Hypocreomycetidae</taxon>
        <taxon>Hypocreales</taxon>
        <taxon>Nectriaceae</taxon>
        <taxon>Thelonectria</taxon>
    </lineage>
</organism>
<evidence type="ECO:0000256" key="1">
    <source>
        <dbReference type="SAM" id="MobiDB-lite"/>
    </source>
</evidence>
<sequence length="403" mass="44532">MPILLHRLQGIQAQIAHIRSQIDSVQSVLDQILHDIEAPAEDSIETHCTLDEQILTSGDKELESEGEECPHQDCSETEILVHTYSRRKNLARHYTYRTRNPYHFELLSNRGATDVQLEEPKKCEICCTEMKNGYDVYMHLQKCLKVYGSETQVVEATREWRIQLTKAGKELKRLLGPIAGAKRQRGRDQASTRPSKILITDNEAISTAAGHSSDDLAHSVGQQGNAAVLKPLSGKAPPNMLQNEPSPLRPPFRNTYTLEGSDPLPTSLHDAVLAAPCEDTTLRPPFRNTYTLEGLDPLPTSLHDAVLEAPCEDPTLRPPFRNTYTLEGLDPLPTSLHDKALEVLHGGHPLGAPNMYTLEASGSHSSFEPEMHYTGGNTVTDQALPAQSLFPSASNSGQITIPY</sequence>
<protein>
    <submittedName>
        <fullName evidence="2">Uncharacterized protein</fullName>
    </submittedName>
</protein>
<dbReference type="EMBL" id="JAGPYM010000024">
    <property type="protein sequence ID" value="KAH6881088.1"/>
    <property type="molecule type" value="Genomic_DNA"/>
</dbReference>
<evidence type="ECO:0000313" key="2">
    <source>
        <dbReference type="EMBL" id="KAH6881088.1"/>
    </source>
</evidence>
<dbReference type="AlphaFoldDB" id="A0A9P8VW51"/>
<proteinExistence type="predicted"/>
<gene>
    <name evidence="2" type="ORF">B0T10DRAFT_463592</name>
</gene>
<name>A0A9P8VW51_9HYPO</name>